<feature type="compositionally biased region" description="Polar residues" evidence="5">
    <location>
        <begin position="848"/>
        <end position="865"/>
    </location>
</feature>
<evidence type="ECO:0000256" key="4">
    <source>
        <dbReference type="PROSITE-ProRule" id="PRU00452"/>
    </source>
</evidence>
<gene>
    <name evidence="7" type="ORF">BV898_07469</name>
</gene>
<dbReference type="InterPro" id="IPR004181">
    <property type="entry name" value="Znf_MIZ"/>
</dbReference>
<organism evidence="7 8">
    <name type="scientific">Hypsibius exemplaris</name>
    <name type="common">Freshwater tardigrade</name>
    <dbReference type="NCBI Taxonomy" id="2072580"/>
    <lineage>
        <taxon>Eukaryota</taxon>
        <taxon>Metazoa</taxon>
        <taxon>Ecdysozoa</taxon>
        <taxon>Tardigrada</taxon>
        <taxon>Eutardigrada</taxon>
        <taxon>Parachela</taxon>
        <taxon>Hypsibioidea</taxon>
        <taxon>Hypsibiidae</taxon>
        <taxon>Hypsibius</taxon>
    </lineage>
</organism>
<dbReference type="CDD" id="cd16650">
    <property type="entry name" value="SP-RING_PIAS-like"/>
    <property type="match status" value="1"/>
</dbReference>
<dbReference type="InterPro" id="IPR013083">
    <property type="entry name" value="Znf_RING/FYVE/PHD"/>
</dbReference>
<feature type="compositionally biased region" description="Polar residues" evidence="5">
    <location>
        <begin position="954"/>
        <end position="969"/>
    </location>
</feature>
<protein>
    <submittedName>
        <fullName evidence="7">Zinc finger MIZ domain-containing protein 1</fullName>
    </submittedName>
</protein>
<dbReference type="GO" id="GO:0003712">
    <property type="term" value="F:transcription coregulator activity"/>
    <property type="evidence" value="ECO:0007669"/>
    <property type="project" value="TreeGrafter"/>
</dbReference>
<dbReference type="Gene3D" id="3.30.40.10">
    <property type="entry name" value="Zinc/RING finger domain, C3HC4 (zinc finger)"/>
    <property type="match status" value="1"/>
</dbReference>
<comment type="caution">
    <text evidence="7">The sequence shown here is derived from an EMBL/GenBank/DDBJ whole genome shotgun (WGS) entry which is preliminary data.</text>
</comment>
<dbReference type="InterPro" id="IPR057847">
    <property type="entry name" value="ZMIZ1/ZMIZ2_GBD-like"/>
</dbReference>
<keyword evidence="1" id="KW-0479">Metal-binding</keyword>
<keyword evidence="2 4" id="KW-0863">Zinc-finger</keyword>
<dbReference type="GO" id="GO:0006357">
    <property type="term" value="P:regulation of transcription by RNA polymerase II"/>
    <property type="evidence" value="ECO:0007669"/>
    <property type="project" value="TreeGrafter"/>
</dbReference>
<feature type="domain" description="SP-RING-type" evidence="6">
    <location>
        <begin position="651"/>
        <end position="735"/>
    </location>
</feature>
<dbReference type="GO" id="GO:0016925">
    <property type="term" value="P:protein sumoylation"/>
    <property type="evidence" value="ECO:0007669"/>
    <property type="project" value="TreeGrafter"/>
</dbReference>
<feature type="region of interest" description="Disordered" evidence="5">
    <location>
        <begin position="926"/>
        <end position="1010"/>
    </location>
</feature>
<dbReference type="GO" id="GO:0008270">
    <property type="term" value="F:zinc ion binding"/>
    <property type="evidence" value="ECO:0007669"/>
    <property type="project" value="UniProtKB-KW"/>
</dbReference>
<dbReference type="EMBL" id="MTYJ01000049">
    <property type="protein sequence ID" value="OQV18460.1"/>
    <property type="molecule type" value="Genomic_DNA"/>
</dbReference>
<feature type="region of interest" description="Disordered" evidence="5">
    <location>
        <begin position="798"/>
        <end position="817"/>
    </location>
</feature>
<dbReference type="GO" id="GO:0000785">
    <property type="term" value="C:chromatin"/>
    <property type="evidence" value="ECO:0007669"/>
    <property type="project" value="TreeGrafter"/>
</dbReference>
<keyword evidence="8" id="KW-1185">Reference proteome</keyword>
<dbReference type="PROSITE" id="PS51044">
    <property type="entry name" value="ZF_SP_RING"/>
    <property type="match status" value="1"/>
</dbReference>
<reference evidence="8" key="1">
    <citation type="submission" date="2017-01" db="EMBL/GenBank/DDBJ databases">
        <title>Comparative genomics of anhydrobiosis in the tardigrade Hypsibius dujardini.</title>
        <authorList>
            <person name="Yoshida Y."/>
            <person name="Koutsovoulos G."/>
            <person name="Laetsch D."/>
            <person name="Stevens L."/>
            <person name="Kumar S."/>
            <person name="Horikawa D."/>
            <person name="Ishino K."/>
            <person name="Komine S."/>
            <person name="Tomita M."/>
            <person name="Blaxter M."/>
            <person name="Arakawa K."/>
        </authorList>
    </citation>
    <scope>NUCLEOTIDE SEQUENCE [LARGE SCALE GENOMIC DNA]</scope>
    <source>
        <strain evidence="8">Z151</strain>
    </source>
</reference>
<evidence type="ECO:0000256" key="5">
    <source>
        <dbReference type="SAM" id="MobiDB-lite"/>
    </source>
</evidence>
<dbReference type="Proteomes" id="UP000192578">
    <property type="component" value="Unassembled WGS sequence"/>
</dbReference>
<feature type="region of interest" description="Disordered" evidence="5">
    <location>
        <begin position="844"/>
        <end position="894"/>
    </location>
</feature>
<dbReference type="PANTHER" id="PTHR10782">
    <property type="entry name" value="ZINC FINGER MIZ DOMAIN-CONTAINING PROTEIN"/>
    <property type="match status" value="1"/>
</dbReference>
<dbReference type="Pfam" id="PF02891">
    <property type="entry name" value="zf-MIZ"/>
    <property type="match status" value="1"/>
</dbReference>
<evidence type="ECO:0000313" key="7">
    <source>
        <dbReference type="EMBL" id="OQV18460.1"/>
    </source>
</evidence>
<accession>A0A1W0WTF3</accession>
<keyword evidence="3" id="KW-0862">Zinc</keyword>
<evidence type="ECO:0000259" key="6">
    <source>
        <dbReference type="PROSITE" id="PS51044"/>
    </source>
</evidence>
<dbReference type="AlphaFoldDB" id="A0A1W0WTF3"/>
<proteinExistence type="predicted"/>
<feature type="compositionally biased region" description="Low complexity" evidence="5">
    <location>
        <begin position="933"/>
        <end position="953"/>
    </location>
</feature>
<dbReference type="GO" id="GO:0061665">
    <property type="term" value="F:SUMO ligase activity"/>
    <property type="evidence" value="ECO:0007669"/>
    <property type="project" value="TreeGrafter"/>
</dbReference>
<evidence type="ECO:0000256" key="1">
    <source>
        <dbReference type="ARBA" id="ARBA00022723"/>
    </source>
</evidence>
<dbReference type="Pfam" id="PF25527">
    <property type="entry name" value="GBD-like_ZMIZ1_ZMIZ2"/>
    <property type="match status" value="1"/>
</dbReference>
<dbReference type="OrthoDB" id="27975at2759"/>
<name>A0A1W0WTF3_HYPEX</name>
<evidence type="ECO:0000256" key="2">
    <source>
        <dbReference type="ARBA" id="ARBA00022771"/>
    </source>
</evidence>
<evidence type="ECO:0000256" key="3">
    <source>
        <dbReference type="ARBA" id="ARBA00022833"/>
    </source>
</evidence>
<feature type="compositionally biased region" description="Polar residues" evidence="5">
    <location>
        <begin position="996"/>
        <end position="1010"/>
    </location>
</feature>
<sequence length="1010" mass="109015">MADALSQMYLMTDLLMPGNTSGSANYIINGNNASYFDSGVTVSGSNQQSMDHVNISAASSASMTWPPAPDTQQPPNMMMMQQHHQHQQHQWGPTSATNAVGLQQQQQAPLNGPREGAVTGTAGVLPYNSQHMQQNSVHNLNFPPQYQQQQPQPPPQMMANGSAPYHIAHRHPQQMYPGDSRSFNDVQIMEKGPIAAAAATANSSYPSIPLHNTRIPTNTSNATDYAAVMNNGMNHSNGVGNSSRLLSSLNISANSHQSHQQDNIGGYGLQPQIQTQQYYPNNDLPHAGYPTDSRSRMGPQIMGTAPPNSQRMRPYVLPPTQTQRRQMMMTSGGAAQPQMMYTEAAPEPVRYRGGHQQVPAVKTSSSAASAAVRGGNKATQQQQMMMFAEANAPQQQQQQLQTSSYPNSMTTGQQGAMYPAMQTAPAPMQYSASPQPQQPTVGGYGGGGGGMTGGGGQPLQIRQIPNPNCSIQPFVQAPDDEPRMTLPTQEEPLLHPFKLEHNLVGQPSHHIFILSPALYESLRANNDLQLELKCYQHNDHIAKKANWPEAINITINGTPVAIQRGAPGGGRIRGQSHRPLYIKTLCVPPPRKNQIVITASACCCSHLFVLQVVLRPTIRQFLHNLLQTRVLVDEQSVQKIKQLLHGPNRMTLSPAVLTAADELILSLKCPLTNQRMSIPARSVKCRHLSCWDLYTYLEVNSECNYFACPICKESAYSDEIEVDHYFWTILKQVPPVQPGTVEVDEVLIDGQAKWRASHSALRLSEPLPVPKYLPVSPAQQPHWESSPSHHFVQELPRSMSTGRNTPRGGPSSVGHPLSMCSSITSDYGSPASLSAIVPVSPSAKSFPGSVSSCPQESPAASSTFSHGGRTPVPQSMQYSGVGSFPSTPKTPAHSSGASLDFFDIFDGDGDTDADALQLLSEMDPSDIFSLLEGPPTGNSTSSSSSSSFPHSTGNASDSGISNVSSSTPAHSPEDGEQQRQQQQPVSSGGAIKAEETQPSTDSPLRQSNVT</sequence>
<feature type="compositionally biased region" description="Polar residues" evidence="5">
    <location>
        <begin position="872"/>
        <end position="894"/>
    </location>
</feature>
<evidence type="ECO:0000313" key="8">
    <source>
        <dbReference type="Proteomes" id="UP000192578"/>
    </source>
</evidence>
<dbReference type="PANTHER" id="PTHR10782:SF4">
    <property type="entry name" value="TONALLI, ISOFORM E"/>
    <property type="match status" value="1"/>
</dbReference>